<gene>
    <name evidence="2" type="ORF">OUZ56_000460</name>
</gene>
<evidence type="ECO:0000259" key="1">
    <source>
        <dbReference type="PROSITE" id="PS50097"/>
    </source>
</evidence>
<sequence>MADEMLRSRFTEMVANNSRIQLSYEWELDNIEENRLYSSKMILFRGQKVFRVGLKNLNTKPTLFFVAFNLNKMGMQVADVQHYTQGVNTLKLMVNENGGKDGTLQLFISRLSTPVVGRCTIVFRINIEGSSESSYSYRQRDCLMKKQLWAAVVQNQNWSDVEVVANGKTFSAHKAVLAAQSSVFADEFMKEQPRKQVRWIVIDDVNASSVEQFLYFIYTGESITPMLDNKELFKLAERYRIVHLAIVCESALKKIDTVQMVNFVSGLHSENVASFPFEIRPDKDTEIFFDRSSSNFQCRWSLDGIATHSPTAMNKYQHKDLFFAHLTGPVVTKSSGNYYNHNIEVIERPLIHLMCAKPRNFGFKIDEVKYCIQSRWDIHDEFPINNWKMEPRSQYDAETLLFTAKLDFDLQRNIKDECVFKIQLLSTIENYNYEMMDAGWAGQLWDAAIAQKFTDVEVFCGSVKIMEAHRVVLSARSSVMDAMLTEINNTGKSTICISCNSVVETCIIKHFLQFLYTGSLEISASNEKLLELAETYEVETLKQICQLANRIPDEDAFTTSLIAL</sequence>
<evidence type="ECO:0000313" key="2">
    <source>
        <dbReference type="EMBL" id="KAK4018403.1"/>
    </source>
</evidence>
<dbReference type="SMART" id="SM00225">
    <property type="entry name" value="BTB"/>
    <property type="match status" value="2"/>
</dbReference>
<comment type="caution">
    <text evidence="2">The sequence shown here is derived from an EMBL/GenBank/DDBJ whole genome shotgun (WGS) entry which is preliminary data.</text>
</comment>
<name>A0ABQ9ZZR7_9CRUS</name>
<keyword evidence="3" id="KW-1185">Reference proteome</keyword>
<dbReference type="Pfam" id="PF00651">
    <property type="entry name" value="BTB"/>
    <property type="match status" value="2"/>
</dbReference>
<reference evidence="2 3" key="1">
    <citation type="journal article" date="2023" name="Nucleic Acids Res.">
        <title>The hologenome of Daphnia magna reveals possible DNA methylation and microbiome-mediated evolution of the host genome.</title>
        <authorList>
            <person name="Chaturvedi A."/>
            <person name="Li X."/>
            <person name="Dhandapani V."/>
            <person name="Marshall H."/>
            <person name="Kissane S."/>
            <person name="Cuenca-Cambronero M."/>
            <person name="Asole G."/>
            <person name="Calvet F."/>
            <person name="Ruiz-Romero M."/>
            <person name="Marangio P."/>
            <person name="Guigo R."/>
            <person name="Rago D."/>
            <person name="Mirbahai L."/>
            <person name="Eastwood N."/>
            <person name="Colbourne J.K."/>
            <person name="Zhou J."/>
            <person name="Mallon E."/>
            <person name="Orsini L."/>
        </authorList>
    </citation>
    <scope>NUCLEOTIDE SEQUENCE [LARGE SCALE GENOMIC DNA]</scope>
    <source>
        <strain evidence="2">LRV0_1</strain>
    </source>
</reference>
<dbReference type="EMBL" id="JAOYFB010000036">
    <property type="protein sequence ID" value="KAK4018403.1"/>
    <property type="molecule type" value="Genomic_DNA"/>
</dbReference>
<proteinExistence type="predicted"/>
<dbReference type="InterPro" id="IPR000210">
    <property type="entry name" value="BTB/POZ_dom"/>
</dbReference>
<organism evidence="2 3">
    <name type="scientific">Daphnia magna</name>
    <dbReference type="NCBI Taxonomy" id="35525"/>
    <lineage>
        <taxon>Eukaryota</taxon>
        <taxon>Metazoa</taxon>
        <taxon>Ecdysozoa</taxon>
        <taxon>Arthropoda</taxon>
        <taxon>Crustacea</taxon>
        <taxon>Branchiopoda</taxon>
        <taxon>Diplostraca</taxon>
        <taxon>Cladocera</taxon>
        <taxon>Anomopoda</taxon>
        <taxon>Daphniidae</taxon>
        <taxon>Daphnia</taxon>
    </lineage>
</organism>
<dbReference type="CDD" id="cd18186">
    <property type="entry name" value="BTB_POZ_ZBTB_KLHL-like"/>
    <property type="match status" value="2"/>
</dbReference>
<dbReference type="PROSITE" id="PS50097">
    <property type="entry name" value="BTB"/>
    <property type="match status" value="2"/>
</dbReference>
<feature type="domain" description="BTB" evidence="1">
    <location>
        <begin position="454"/>
        <end position="524"/>
    </location>
</feature>
<dbReference type="InterPro" id="IPR011333">
    <property type="entry name" value="SKP1/BTB/POZ_sf"/>
</dbReference>
<dbReference type="PANTHER" id="PTHR24413">
    <property type="entry name" value="SPECKLE-TYPE POZ PROTEIN"/>
    <property type="match status" value="1"/>
</dbReference>
<dbReference type="Proteomes" id="UP001234178">
    <property type="component" value="Unassembled WGS sequence"/>
</dbReference>
<accession>A0ABQ9ZZR7</accession>
<protein>
    <recommendedName>
        <fullName evidence="1">BTB domain-containing protein</fullName>
    </recommendedName>
</protein>
<evidence type="ECO:0000313" key="3">
    <source>
        <dbReference type="Proteomes" id="UP001234178"/>
    </source>
</evidence>
<dbReference type="Gene3D" id="3.30.710.10">
    <property type="entry name" value="Potassium Channel Kv1.1, Chain A"/>
    <property type="match status" value="2"/>
</dbReference>
<dbReference type="SUPFAM" id="SSF54695">
    <property type="entry name" value="POZ domain"/>
    <property type="match status" value="2"/>
</dbReference>
<feature type="domain" description="BTB" evidence="1">
    <location>
        <begin position="159"/>
        <end position="226"/>
    </location>
</feature>